<sequence length="169" mass="19068">MDCKEANVISNCKAVSTEEVVKNESMDAVEKMELEAITKEHIYDSMTVKEEPLGTLGGCEIVSHEGSIEDETYLMMNNEEVDVEITIGEQVIVKEEVLPGWESSKEECSKPMNQDLLVETPSTSSGKKPISCDLCSYKTNHRSHFNRHMKSHMKGWFLIFQALLLVEAH</sequence>
<dbReference type="SUPFAM" id="SSF57667">
    <property type="entry name" value="beta-beta-alpha zinc fingers"/>
    <property type="match status" value="1"/>
</dbReference>
<dbReference type="AlphaFoldDB" id="A0A0A9W9C7"/>
<proteinExistence type="predicted"/>
<protein>
    <submittedName>
        <fullName evidence="1">RE1-silencing transcription factor</fullName>
    </submittedName>
</protein>
<name>A0A0A9W9C7_LYGHE</name>
<organism evidence="1">
    <name type="scientific">Lygus hesperus</name>
    <name type="common">Western plant bug</name>
    <dbReference type="NCBI Taxonomy" id="30085"/>
    <lineage>
        <taxon>Eukaryota</taxon>
        <taxon>Metazoa</taxon>
        <taxon>Ecdysozoa</taxon>
        <taxon>Arthropoda</taxon>
        <taxon>Hexapoda</taxon>
        <taxon>Insecta</taxon>
        <taxon>Pterygota</taxon>
        <taxon>Neoptera</taxon>
        <taxon>Paraneoptera</taxon>
        <taxon>Hemiptera</taxon>
        <taxon>Heteroptera</taxon>
        <taxon>Panheteroptera</taxon>
        <taxon>Cimicomorpha</taxon>
        <taxon>Miridae</taxon>
        <taxon>Mirini</taxon>
        <taxon>Lygus</taxon>
    </lineage>
</organism>
<dbReference type="Gene3D" id="3.30.160.60">
    <property type="entry name" value="Classic Zinc Finger"/>
    <property type="match status" value="1"/>
</dbReference>
<dbReference type="EMBL" id="GBHO01039588">
    <property type="protein sequence ID" value="JAG04016.1"/>
    <property type="molecule type" value="Transcribed_RNA"/>
</dbReference>
<reference evidence="1" key="1">
    <citation type="journal article" date="2014" name="PLoS ONE">
        <title>Transcriptome-Based Identification of ABC Transporters in the Western Tarnished Plant Bug Lygus hesperus.</title>
        <authorList>
            <person name="Hull J.J."/>
            <person name="Chaney K."/>
            <person name="Geib S.M."/>
            <person name="Fabrick J.A."/>
            <person name="Brent C.S."/>
            <person name="Walsh D."/>
            <person name="Lavine L.C."/>
        </authorList>
    </citation>
    <scope>NUCLEOTIDE SEQUENCE</scope>
</reference>
<accession>A0A0A9W9C7</accession>
<evidence type="ECO:0000313" key="1">
    <source>
        <dbReference type="EMBL" id="JAG04016.1"/>
    </source>
</evidence>
<reference evidence="1" key="2">
    <citation type="submission" date="2014-07" db="EMBL/GenBank/DDBJ databases">
        <authorList>
            <person name="Hull J."/>
        </authorList>
    </citation>
    <scope>NUCLEOTIDE SEQUENCE</scope>
</reference>
<gene>
    <name evidence="1" type="primary">REST_1</name>
    <name evidence="1" type="ORF">CM83_56763</name>
</gene>
<dbReference type="InterPro" id="IPR036236">
    <property type="entry name" value="Znf_C2H2_sf"/>
</dbReference>